<dbReference type="Proteomes" id="UP001497623">
    <property type="component" value="Unassembled WGS sequence"/>
</dbReference>
<dbReference type="EMBL" id="CAXKWB010018087">
    <property type="protein sequence ID" value="CAL4120236.1"/>
    <property type="molecule type" value="Genomic_DNA"/>
</dbReference>
<feature type="domain" description="Peptidase S1" evidence="5">
    <location>
        <begin position="149"/>
        <end position="308"/>
    </location>
</feature>
<evidence type="ECO:0000313" key="7">
    <source>
        <dbReference type="Proteomes" id="UP001497623"/>
    </source>
</evidence>
<name>A0AAV2R8V2_MEGNR</name>
<accession>A0AAV2R8V2</accession>
<keyword evidence="3" id="KW-0720">Serine protease</keyword>
<gene>
    <name evidence="6" type="ORF">MNOR_LOCUS21967</name>
</gene>
<dbReference type="InterPro" id="IPR009003">
    <property type="entry name" value="Peptidase_S1_PA"/>
</dbReference>
<dbReference type="Pfam" id="PF00089">
    <property type="entry name" value="Trypsin"/>
    <property type="match status" value="1"/>
</dbReference>
<dbReference type="GO" id="GO:0006508">
    <property type="term" value="P:proteolysis"/>
    <property type="evidence" value="ECO:0007669"/>
    <property type="project" value="UniProtKB-KW"/>
</dbReference>
<dbReference type="PRINTS" id="PR00722">
    <property type="entry name" value="CHYMOTRYPSIN"/>
</dbReference>
<dbReference type="InterPro" id="IPR018114">
    <property type="entry name" value="TRYPSIN_HIS"/>
</dbReference>
<dbReference type="InterPro" id="IPR001314">
    <property type="entry name" value="Peptidase_S1A"/>
</dbReference>
<evidence type="ECO:0000256" key="1">
    <source>
        <dbReference type="ARBA" id="ARBA00022670"/>
    </source>
</evidence>
<keyword evidence="7" id="KW-1185">Reference proteome</keyword>
<comment type="caution">
    <text evidence="6">The sequence shown here is derived from an EMBL/GenBank/DDBJ whole genome shotgun (WGS) entry which is preliminary data.</text>
</comment>
<dbReference type="GO" id="GO:0004252">
    <property type="term" value="F:serine-type endopeptidase activity"/>
    <property type="evidence" value="ECO:0007669"/>
    <property type="project" value="InterPro"/>
</dbReference>
<dbReference type="PANTHER" id="PTHR24252:SF7">
    <property type="entry name" value="HYALIN"/>
    <property type="match status" value="1"/>
</dbReference>
<keyword evidence="1" id="KW-0645">Protease</keyword>
<evidence type="ECO:0000259" key="5">
    <source>
        <dbReference type="PROSITE" id="PS50240"/>
    </source>
</evidence>
<dbReference type="InterPro" id="IPR043504">
    <property type="entry name" value="Peptidase_S1_PA_chymotrypsin"/>
</dbReference>
<keyword evidence="4" id="KW-1015">Disulfide bond</keyword>
<evidence type="ECO:0000313" key="6">
    <source>
        <dbReference type="EMBL" id="CAL4120236.1"/>
    </source>
</evidence>
<dbReference type="SUPFAM" id="SSF50494">
    <property type="entry name" value="Trypsin-like serine proteases"/>
    <property type="match status" value="1"/>
</dbReference>
<dbReference type="FunFam" id="2.40.10.10:FF:000060">
    <property type="entry name" value="Acrosin"/>
    <property type="match status" value="1"/>
</dbReference>
<dbReference type="PROSITE" id="PS50240">
    <property type="entry name" value="TRYPSIN_DOM"/>
    <property type="match status" value="1"/>
</dbReference>
<dbReference type="PANTHER" id="PTHR24252">
    <property type="entry name" value="ACROSIN-RELATED"/>
    <property type="match status" value="1"/>
</dbReference>
<dbReference type="PROSITE" id="PS00134">
    <property type="entry name" value="TRYPSIN_HIS"/>
    <property type="match status" value="1"/>
</dbReference>
<evidence type="ECO:0000256" key="3">
    <source>
        <dbReference type="ARBA" id="ARBA00022825"/>
    </source>
</evidence>
<proteinExistence type="predicted"/>
<evidence type="ECO:0000256" key="4">
    <source>
        <dbReference type="ARBA" id="ARBA00023157"/>
    </source>
</evidence>
<protein>
    <recommendedName>
        <fullName evidence="5">Peptidase S1 domain-containing protein</fullName>
    </recommendedName>
</protein>
<dbReference type="Gene3D" id="2.40.10.10">
    <property type="entry name" value="Trypsin-like serine proteases"/>
    <property type="match status" value="1"/>
</dbReference>
<dbReference type="CDD" id="cd00190">
    <property type="entry name" value="Tryp_SPc"/>
    <property type="match status" value="1"/>
</dbReference>
<dbReference type="InterPro" id="IPR001254">
    <property type="entry name" value="Trypsin_dom"/>
</dbReference>
<dbReference type="AlphaFoldDB" id="A0AAV2R8V2"/>
<evidence type="ECO:0000256" key="2">
    <source>
        <dbReference type="ARBA" id="ARBA00022801"/>
    </source>
</evidence>
<reference evidence="6 7" key="1">
    <citation type="submission" date="2024-05" db="EMBL/GenBank/DDBJ databases">
        <authorList>
            <person name="Wallberg A."/>
        </authorList>
    </citation>
    <scope>NUCLEOTIDE SEQUENCE [LARGE SCALE GENOMIC DNA]</scope>
</reference>
<sequence>MNRPHVFPGAGAFARHMATFFQSVMGGDYSGAWLSVRGDGTRHVTHPGGRHISNTSPLWADVGPGNRVSSDWCMWMLGTMSASTAGSPYWISPCSHLTGFTLCQEAIPAPADITPQVTTLSPAQRSVVQRRSILVPSSCGQSLTIDERIFNGRPSIIGQFPWMVDISYYSRFHQEPVSCGGSLINKRWVLTAAHCFRFLHSNIDVNMKIGYTDKFRREAESYYFGITKKDIIIHGGFTNESLDNDIAIVRLPEDVTFNKLVQPICLATNDQIPFGGMAVAAGWGLRKPDDDSTNILHSVELDVLQDGS</sequence>
<keyword evidence="2" id="KW-0378">Hydrolase</keyword>
<dbReference type="SMART" id="SM00020">
    <property type="entry name" value="Tryp_SPc"/>
    <property type="match status" value="1"/>
</dbReference>
<organism evidence="6 7">
    <name type="scientific">Meganyctiphanes norvegica</name>
    <name type="common">Northern krill</name>
    <name type="synonym">Thysanopoda norvegica</name>
    <dbReference type="NCBI Taxonomy" id="48144"/>
    <lineage>
        <taxon>Eukaryota</taxon>
        <taxon>Metazoa</taxon>
        <taxon>Ecdysozoa</taxon>
        <taxon>Arthropoda</taxon>
        <taxon>Crustacea</taxon>
        <taxon>Multicrustacea</taxon>
        <taxon>Malacostraca</taxon>
        <taxon>Eumalacostraca</taxon>
        <taxon>Eucarida</taxon>
        <taxon>Euphausiacea</taxon>
        <taxon>Euphausiidae</taxon>
        <taxon>Meganyctiphanes</taxon>
    </lineage>
</organism>